<dbReference type="STRING" id="559304.G8Y8E9"/>
<keyword evidence="1" id="KW-0479">Metal-binding</keyword>
<dbReference type="Proteomes" id="UP000005222">
    <property type="component" value="Chromosome K"/>
</dbReference>
<feature type="domain" description="GATA-type" evidence="8">
    <location>
        <begin position="177"/>
        <end position="232"/>
    </location>
</feature>
<dbReference type="Proteomes" id="UP000005222">
    <property type="component" value="Chromosome L"/>
</dbReference>
<reference evidence="11" key="2">
    <citation type="journal article" date="2012" name="G3 (Bethesda)">
        <title>Pichia sorbitophila, an interspecies yeast hybrid reveals early steps of genome resolution following polyploidization.</title>
        <authorList>
            <person name="Leh Louis V."/>
            <person name="Despons L."/>
            <person name="Friedrich A."/>
            <person name="Martin T."/>
            <person name="Durrens P."/>
            <person name="Casaregola S."/>
            <person name="Neuveglise C."/>
            <person name="Fairhead C."/>
            <person name="Marck C."/>
            <person name="Cruz J.A."/>
            <person name="Straub M.L."/>
            <person name="Kugler V."/>
            <person name="Sacerdot C."/>
            <person name="Uzunov Z."/>
            <person name="Thierry A."/>
            <person name="Weiss S."/>
            <person name="Bleykasten C."/>
            <person name="De Montigny J."/>
            <person name="Jacques N."/>
            <person name="Jung P."/>
            <person name="Lemaire M."/>
            <person name="Mallet S."/>
            <person name="Morel G."/>
            <person name="Richard G.F."/>
            <person name="Sarkar A."/>
            <person name="Savel G."/>
            <person name="Schacherer J."/>
            <person name="Seret M.L."/>
            <person name="Talla E."/>
            <person name="Samson G."/>
            <person name="Jubin C."/>
            <person name="Poulain J."/>
            <person name="Vacherie B."/>
            <person name="Barbe V."/>
            <person name="Pelletier E."/>
            <person name="Sherman D.J."/>
            <person name="Westhof E."/>
            <person name="Weissenbach J."/>
            <person name="Baret P.V."/>
            <person name="Wincker P."/>
            <person name="Gaillardin C."/>
            <person name="Dujon B."/>
            <person name="Souciet J.L."/>
        </authorList>
    </citation>
    <scope>NUCLEOTIDE SEQUENCE [LARGE SCALE GENOMIC DNA]</scope>
    <source>
        <strain evidence="11">ATCC MYA-4447 / BCRC 22081 / CBS 7064 / NBRC 10061 / NRRL Y-12695</strain>
    </source>
</reference>
<evidence type="ECO:0000256" key="3">
    <source>
        <dbReference type="ARBA" id="ARBA00022833"/>
    </source>
</evidence>
<evidence type="ECO:0000313" key="11">
    <source>
        <dbReference type="Proteomes" id="UP000005222"/>
    </source>
</evidence>
<dbReference type="eggNOG" id="KOG1601">
    <property type="taxonomic scope" value="Eukaryota"/>
</dbReference>
<dbReference type="SMART" id="SM00401">
    <property type="entry name" value="ZnF_GATA"/>
    <property type="match status" value="1"/>
</dbReference>
<proteinExistence type="predicted"/>
<dbReference type="Pfam" id="PF00320">
    <property type="entry name" value="GATA"/>
    <property type="match status" value="1"/>
</dbReference>
<accession>G8Y8E9</accession>
<keyword evidence="5" id="KW-0804">Transcription</keyword>
<keyword evidence="2 6" id="KW-0863">Zinc-finger</keyword>
<dbReference type="Gene3D" id="3.30.50.10">
    <property type="entry name" value="Erythroid Transcription Factor GATA-1, subunit A"/>
    <property type="match status" value="1"/>
</dbReference>
<feature type="region of interest" description="Disordered" evidence="7">
    <location>
        <begin position="244"/>
        <end position="270"/>
    </location>
</feature>
<feature type="region of interest" description="Disordered" evidence="7">
    <location>
        <begin position="1"/>
        <end position="35"/>
    </location>
</feature>
<dbReference type="InParanoid" id="G8Y8E9"/>
<dbReference type="GO" id="GO:0006355">
    <property type="term" value="P:regulation of DNA-templated transcription"/>
    <property type="evidence" value="ECO:0007669"/>
    <property type="project" value="InterPro"/>
</dbReference>
<feature type="compositionally biased region" description="Polar residues" evidence="7">
    <location>
        <begin position="1"/>
        <end position="24"/>
    </location>
</feature>
<feature type="compositionally biased region" description="Polar residues" evidence="7">
    <location>
        <begin position="86"/>
        <end position="99"/>
    </location>
</feature>
<dbReference type="PROSITE" id="PS50114">
    <property type="entry name" value="GATA_ZN_FINGER_2"/>
    <property type="match status" value="1"/>
</dbReference>
<evidence type="ECO:0000256" key="4">
    <source>
        <dbReference type="ARBA" id="ARBA00023015"/>
    </source>
</evidence>
<organism evidence="9 11">
    <name type="scientific">Pichia sorbitophila (strain ATCC MYA-4447 / BCRC 22081 / CBS 7064 / NBRC 10061 / NRRL Y-12695)</name>
    <name type="common">Hybrid yeast</name>
    <dbReference type="NCBI Taxonomy" id="559304"/>
    <lineage>
        <taxon>Eukaryota</taxon>
        <taxon>Fungi</taxon>
        <taxon>Dikarya</taxon>
        <taxon>Ascomycota</taxon>
        <taxon>Saccharomycotina</taxon>
        <taxon>Pichiomycetes</taxon>
        <taxon>Debaryomycetaceae</taxon>
        <taxon>Millerozyma</taxon>
    </lineage>
</organism>
<reference evidence="9" key="1">
    <citation type="submission" date="2011-10" db="EMBL/GenBank/DDBJ databases">
        <authorList>
            <person name="Genoscope - CEA"/>
        </authorList>
    </citation>
    <scope>NUCLEOTIDE SEQUENCE</scope>
</reference>
<evidence type="ECO:0000313" key="9">
    <source>
        <dbReference type="EMBL" id="CCE83713.1"/>
    </source>
</evidence>
<keyword evidence="11" id="KW-1185">Reference proteome</keyword>
<dbReference type="EMBL" id="FO082048">
    <property type="protein sequence ID" value="CCE84744.1"/>
    <property type="molecule type" value="Genomic_DNA"/>
</dbReference>
<name>G8Y8E9_PICSO</name>
<protein>
    <submittedName>
        <fullName evidence="9">Piso0_004299 protein</fullName>
    </submittedName>
</protein>
<evidence type="ECO:0000259" key="8">
    <source>
        <dbReference type="PROSITE" id="PS50114"/>
    </source>
</evidence>
<sequence>MSDSESPVMTSGRESNATSAATSPERNEASWIGPYESKGRGGYNVALASLPVEHKVKLPSISELTGSSPSMGITPGVNWGHHTMGIRSNNSPTLNQSTSASPVVVDDKFKPNYIWAQVPSQYDYTVQQQVYSHHPYSQQRVNYYQYPIPSIHPSASGQATSAVAAPAPYHMTPEVINKPAHKCHRCGTTETPEWRRGPNGVRTLCNACGLFHAKLVKRKGAALAAKEILSCRVFKGKNGRRISIKTSNNTNTTPHYETSAHPQMPLIPSAASSLPPINSYHLPQLQHKN</sequence>
<dbReference type="InterPro" id="IPR000679">
    <property type="entry name" value="Znf_GATA"/>
</dbReference>
<dbReference type="InterPro" id="IPR013088">
    <property type="entry name" value="Znf_NHR/GATA"/>
</dbReference>
<keyword evidence="3" id="KW-0862">Zinc</keyword>
<feature type="region of interest" description="Disordered" evidence="7">
    <location>
        <begin position="80"/>
        <end position="99"/>
    </location>
</feature>
<dbReference type="HOGENOM" id="CLU_963488_0_0_1"/>
<dbReference type="OrthoDB" id="2162994at2759"/>
<dbReference type="SUPFAM" id="SSF57716">
    <property type="entry name" value="Glucocorticoid receptor-like (DNA-binding domain)"/>
    <property type="match status" value="1"/>
</dbReference>
<dbReference type="CDD" id="cd00202">
    <property type="entry name" value="ZnF_GATA"/>
    <property type="match status" value="1"/>
</dbReference>
<dbReference type="GO" id="GO:0043565">
    <property type="term" value="F:sequence-specific DNA binding"/>
    <property type="evidence" value="ECO:0007669"/>
    <property type="project" value="InterPro"/>
</dbReference>
<dbReference type="GO" id="GO:0008270">
    <property type="term" value="F:zinc ion binding"/>
    <property type="evidence" value="ECO:0007669"/>
    <property type="project" value="UniProtKB-KW"/>
</dbReference>
<evidence type="ECO:0000313" key="10">
    <source>
        <dbReference type="EMBL" id="CCE84744.1"/>
    </source>
</evidence>
<dbReference type="AlphaFoldDB" id="G8Y8E9"/>
<evidence type="ECO:0000256" key="1">
    <source>
        <dbReference type="ARBA" id="ARBA00022723"/>
    </source>
</evidence>
<gene>
    <name evidence="9" type="primary">Piso0_004299</name>
    <name evidence="9" type="ORF">GNLVRS01_PISO0K13826g</name>
    <name evidence="10" type="ORF">GNLVRS01_PISO0L13827g</name>
</gene>
<dbReference type="PANTHER" id="PTHR47172:SF24">
    <property type="entry name" value="GATA ZINC FINGER DOMAIN-CONTAINING PROTEIN 14-RELATED"/>
    <property type="match status" value="1"/>
</dbReference>
<evidence type="ECO:0000256" key="2">
    <source>
        <dbReference type="ARBA" id="ARBA00022771"/>
    </source>
</evidence>
<dbReference type="EMBL" id="FO082049">
    <property type="protein sequence ID" value="CCE83713.1"/>
    <property type="molecule type" value="Genomic_DNA"/>
</dbReference>
<evidence type="ECO:0000256" key="7">
    <source>
        <dbReference type="SAM" id="MobiDB-lite"/>
    </source>
</evidence>
<dbReference type="PANTHER" id="PTHR47172">
    <property type="entry name" value="OS01G0976800 PROTEIN"/>
    <property type="match status" value="1"/>
</dbReference>
<keyword evidence="4" id="KW-0805">Transcription regulation</keyword>
<evidence type="ECO:0000256" key="6">
    <source>
        <dbReference type="PROSITE-ProRule" id="PRU00094"/>
    </source>
</evidence>
<evidence type="ECO:0000256" key="5">
    <source>
        <dbReference type="ARBA" id="ARBA00023163"/>
    </source>
</evidence>